<dbReference type="InterPro" id="IPR015443">
    <property type="entry name" value="Aldose_1-epimerase"/>
</dbReference>
<gene>
    <name evidence="12" type="primary">galM</name>
    <name evidence="12" type="ORF">VTH8203_00025</name>
</gene>
<dbReference type="InterPro" id="IPR018052">
    <property type="entry name" value="Ald1_epimerase_CS"/>
</dbReference>
<dbReference type="GO" id="GO:0006006">
    <property type="term" value="P:glucose metabolic process"/>
    <property type="evidence" value="ECO:0007669"/>
    <property type="project" value="TreeGrafter"/>
</dbReference>
<dbReference type="SUPFAM" id="SSF74650">
    <property type="entry name" value="Galactose mutarotase-like"/>
    <property type="match status" value="1"/>
</dbReference>
<dbReference type="InterPro" id="IPR011013">
    <property type="entry name" value="Gal_mutarotase_sf_dom"/>
</dbReference>
<dbReference type="OrthoDB" id="9779408at2"/>
<evidence type="ECO:0000313" key="12">
    <source>
        <dbReference type="EMBL" id="SNX45032.1"/>
    </source>
</evidence>
<dbReference type="Gene3D" id="2.70.98.10">
    <property type="match status" value="1"/>
</dbReference>
<evidence type="ECO:0000256" key="7">
    <source>
        <dbReference type="ARBA" id="ARBA00023277"/>
    </source>
</evidence>
<evidence type="ECO:0000256" key="4">
    <source>
        <dbReference type="ARBA" id="ARBA00013185"/>
    </source>
</evidence>
<evidence type="ECO:0000256" key="8">
    <source>
        <dbReference type="PIRNR" id="PIRNR005096"/>
    </source>
</evidence>
<dbReference type="PANTHER" id="PTHR10091:SF0">
    <property type="entry name" value="GALACTOSE MUTAROTASE"/>
    <property type="match status" value="1"/>
</dbReference>
<evidence type="ECO:0000256" key="10">
    <source>
        <dbReference type="PIRSR" id="PIRSR005096-2"/>
    </source>
</evidence>
<dbReference type="Pfam" id="PF01263">
    <property type="entry name" value="Aldose_epim"/>
    <property type="match status" value="1"/>
</dbReference>
<dbReference type="InterPro" id="IPR008183">
    <property type="entry name" value="Aldose_1/G6P_1-epimerase"/>
</dbReference>
<proteinExistence type="inferred from homology"/>
<dbReference type="GO" id="GO:0004034">
    <property type="term" value="F:aldose 1-epimerase activity"/>
    <property type="evidence" value="ECO:0007669"/>
    <property type="project" value="UniProtKB-EC"/>
</dbReference>
<dbReference type="UniPathway" id="UPA00242"/>
<feature type="binding site" evidence="11">
    <location>
        <begin position="88"/>
        <end position="89"/>
    </location>
    <ligand>
        <name>beta-D-galactose</name>
        <dbReference type="ChEBI" id="CHEBI:27667"/>
    </ligand>
</feature>
<evidence type="ECO:0000256" key="2">
    <source>
        <dbReference type="ARBA" id="ARBA00005028"/>
    </source>
</evidence>
<feature type="binding site" evidence="10">
    <location>
        <position position="257"/>
    </location>
    <ligand>
        <name>beta-D-galactose</name>
        <dbReference type="ChEBI" id="CHEBI:27667"/>
    </ligand>
</feature>
<evidence type="ECO:0000256" key="11">
    <source>
        <dbReference type="PIRSR" id="PIRSR005096-3"/>
    </source>
</evidence>
<keyword evidence="7 8" id="KW-0119">Carbohydrate metabolism</keyword>
<dbReference type="RefSeq" id="WP_096991819.1">
    <property type="nucleotide sequence ID" value="NZ_JBHSII010000001.1"/>
</dbReference>
<dbReference type="PANTHER" id="PTHR10091">
    <property type="entry name" value="ALDOSE-1-EPIMERASE"/>
    <property type="match status" value="1"/>
</dbReference>
<feature type="active site" description="Proton acceptor" evidence="9">
    <location>
        <position position="321"/>
    </location>
</feature>
<evidence type="ECO:0000256" key="9">
    <source>
        <dbReference type="PIRSR" id="PIRSR005096-1"/>
    </source>
</evidence>
<dbReference type="EC" id="5.1.3.3" evidence="4 8"/>
<dbReference type="CDD" id="cd09019">
    <property type="entry name" value="galactose_mutarotase_like"/>
    <property type="match status" value="1"/>
</dbReference>
<feature type="binding site" evidence="11">
    <location>
        <begin position="185"/>
        <end position="187"/>
    </location>
    <ligand>
        <name>beta-D-galactose</name>
        <dbReference type="ChEBI" id="CHEBI:27667"/>
    </ligand>
</feature>
<dbReference type="InterPro" id="IPR047215">
    <property type="entry name" value="Galactose_mutarotase-like"/>
</dbReference>
<dbReference type="EMBL" id="OANU01000002">
    <property type="protein sequence ID" value="SNX45032.1"/>
    <property type="molecule type" value="Genomic_DNA"/>
</dbReference>
<comment type="catalytic activity">
    <reaction evidence="1 8">
        <text>alpha-D-glucose = beta-D-glucose</text>
        <dbReference type="Rhea" id="RHEA:10264"/>
        <dbReference type="ChEBI" id="CHEBI:15903"/>
        <dbReference type="ChEBI" id="CHEBI:17925"/>
        <dbReference type="EC" id="5.1.3.3"/>
    </reaction>
</comment>
<dbReference type="AlphaFoldDB" id="A0A240E8S3"/>
<keyword evidence="6 8" id="KW-0413">Isomerase</keyword>
<reference evidence="13" key="1">
    <citation type="submission" date="2016-06" db="EMBL/GenBank/DDBJ databases">
        <authorList>
            <person name="Rodrigo-Torres L."/>
            <person name="Arahal R.D."/>
            <person name="Lucena T."/>
        </authorList>
    </citation>
    <scope>NUCLEOTIDE SEQUENCE [LARGE SCALE GENOMIC DNA]</scope>
    <source>
        <strain evidence="13">CECT8203</strain>
    </source>
</reference>
<accession>A0A240E8S3</accession>
<organism evidence="12 13">
    <name type="scientific">Vibrio thalassae</name>
    <dbReference type="NCBI Taxonomy" id="1243014"/>
    <lineage>
        <taxon>Bacteria</taxon>
        <taxon>Pseudomonadati</taxon>
        <taxon>Pseudomonadota</taxon>
        <taxon>Gammaproteobacteria</taxon>
        <taxon>Vibrionales</taxon>
        <taxon>Vibrionaceae</taxon>
        <taxon>Vibrio</taxon>
    </lineage>
</organism>
<dbReference type="NCBIfam" id="TIGR02636">
    <property type="entry name" value="galM_Leloir"/>
    <property type="match status" value="1"/>
</dbReference>
<evidence type="ECO:0000256" key="3">
    <source>
        <dbReference type="ARBA" id="ARBA00006206"/>
    </source>
</evidence>
<dbReference type="GO" id="GO:0033499">
    <property type="term" value="P:galactose catabolic process via UDP-galactose, Leloir pathway"/>
    <property type="evidence" value="ECO:0007669"/>
    <property type="project" value="TreeGrafter"/>
</dbReference>
<dbReference type="InterPro" id="IPR014718">
    <property type="entry name" value="GH-type_carb-bd"/>
</dbReference>
<evidence type="ECO:0000256" key="5">
    <source>
        <dbReference type="ARBA" id="ARBA00014165"/>
    </source>
</evidence>
<dbReference type="GO" id="GO:0030246">
    <property type="term" value="F:carbohydrate binding"/>
    <property type="evidence" value="ECO:0007669"/>
    <property type="project" value="InterPro"/>
</dbReference>
<sequence length="357" mass="39304">MISTNERLSAMNDAMTEVASFDGEPAKVLHLKNASGMTASFMDIGATWLSCSLPLSYEQREVLLRSPNMAEHMRQGAYFGSVVGRYANRIDKGQFEIGGTSYQVTCNNGENALHGGVEGFDKRRWSIDSHTESTLVMSLLSEDGDQGFPGTAKVQVEYQLTDDNALMITYQASCDKTTPMNLTNHAYFNLAGESSTAKSTDHKLQMFADAYLPTREDLIPLGELKPVEGTSFDFTVLKQVGRDFLSEQDQITAGGYDHAFVFDAKLTDGCAVVAILESPGQDVLMEVLTTKPAVQFYSGNFLDGTPGLSRTYDKLDGLALETQFFPDGPNRPEWGSSNGVLEVGENYQHQTTYRFKF</sequence>
<keyword evidence="13" id="KW-1185">Reference proteome</keyword>
<comment type="similarity">
    <text evidence="3 8">Belongs to the aldose epimerase family.</text>
</comment>
<dbReference type="InterPro" id="IPR013458">
    <property type="entry name" value="Ald_epimerase_bac"/>
</dbReference>
<evidence type="ECO:0000256" key="1">
    <source>
        <dbReference type="ARBA" id="ARBA00001614"/>
    </source>
</evidence>
<dbReference type="NCBIfam" id="NF008277">
    <property type="entry name" value="PRK11055.1"/>
    <property type="match status" value="1"/>
</dbReference>
<feature type="active site" description="Proton donor" evidence="9">
    <location>
        <position position="185"/>
    </location>
</feature>
<dbReference type="Proteomes" id="UP000219336">
    <property type="component" value="Unassembled WGS sequence"/>
</dbReference>
<evidence type="ECO:0000313" key="13">
    <source>
        <dbReference type="Proteomes" id="UP000219336"/>
    </source>
</evidence>
<comment type="pathway">
    <text evidence="2 8">Carbohydrate metabolism; hexose metabolism.</text>
</comment>
<name>A0A240E8S3_9VIBR</name>
<dbReference type="GO" id="GO:0005737">
    <property type="term" value="C:cytoplasm"/>
    <property type="evidence" value="ECO:0007669"/>
    <property type="project" value="TreeGrafter"/>
</dbReference>
<dbReference type="PIRSF" id="PIRSF005096">
    <property type="entry name" value="GALM"/>
    <property type="match status" value="1"/>
</dbReference>
<dbReference type="PROSITE" id="PS00545">
    <property type="entry name" value="ALDOSE_1_EPIMERASE"/>
    <property type="match status" value="1"/>
</dbReference>
<protein>
    <recommendedName>
        <fullName evidence="5 8">Aldose 1-epimerase</fullName>
        <ecNumber evidence="4 8">5.1.3.3</ecNumber>
    </recommendedName>
</protein>
<evidence type="ECO:0000256" key="6">
    <source>
        <dbReference type="ARBA" id="ARBA00023235"/>
    </source>
</evidence>